<evidence type="ECO:0000256" key="1">
    <source>
        <dbReference type="SAM" id="MobiDB-lite"/>
    </source>
</evidence>
<comment type="caution">
    <text evidence="2">The sequence shown here is derived from an EMBL/GenBank/DDBJ whole genome shotgun (WGS) entry which is preliminary data.</text>
</comment>
<evidence type="ECO:0000313" key="2">
    <source>
        <dbReference type="EMBL" id="KAK7068913.1"/>
    </source>
</evidence>
<dbReference type="EMBL" id="JAXCGZ010017084">
    <property type="protein sequence ID" value="KAK7068913.1"/>
    <property type="molecule type" value="Genomic_DNA"/>
</dbReference>
<proteinExistence type="predicted"/>
<feature type="region of interest" description="Disordered" evidence="1">
    <location>
        <begin position="143"/>
        <end position="242"/>
    </location>
</feature>
<protein>
    <submittedName>
        <fullName evidence="2">Uncharacterized protein</fullName>
    </submittedName>
</protein>
<sequence length="253" mass="27967">MYDEGPPPSLPTGLTVGTPTLLHHEAPLSHSIQQFQALLQQIQLNFRDGVAHHPLLLIYSLVVMKNRSTFLNRCGFELVCCHVYLHYNKVVDAVAITPRCWIVQQSLYHNSLESMCSCLRVQTMPLSAPGHLQLVPRLVLPNQSTHTQTDTPPSSSKTSKSCSPRPEKPTPPPKPASIRRAVSNLARRPTRIPSKTRGWSGAKTTPTTPVTTPTHSAKPRLPSARTPRSSGRSTPNTTPTTPTHCEYIFSFFV</sequence>
<gene>
    <name evidence="2" type="ORF">SK128_007495</name>
</gene>
<reference evidence="2 3" key="1">
    <citation type="submission" date="2023-11" db="EMBL/GenBank/DDBJ databases">
        <title>Halocaridina rubra genome assembly.</title>
        <authorList>
            <person name="Smith C."/>
        </authorList>
    </citation>
    <scope>NUCLEOTIDE SEQUENCE [LARGE SCALE GENOMIC DNA]</scope>
    <source>
        <strain evidence="2">EP-1</strain>
        <tissue evidence="2">Whole</tissue>
    </source>
</reference>
<name>A0AAN8WV02_HALRR</name>
<keyword evidence="3" id="KW-1185">Reference proteome</keyword>
<feature type="compositionally biased region" description="Low complexity" evidence="1">
    <location>
        <begin position="151"/>
        <end position="164"/>
    </location>
</feature>
<organism evidence="2 3">
    <name type="scientific">Halocaridina rubra</name>
    <name type="common">Hawaiian red shrimp</name>
    <dbReference type="NCBI Taxonomy" id="373956"/>
    <lineage>
        <taxon>Eukaryota</taxon>
        <taxon>Metazoa</taxon>
        <taxon>Ecdysozoa</taxon>
        <taxon>Arthropoda</taxon>
        <taxon>Crustacea</taxon>
        <taxon>Multicrustacea</taxon>
        <taxon>Malacostraca</taxon>
        <taxon>Eumalacostraca</taxon>
        <taxon>Eucarida</taxon>
        <taxon>Decapoda</taxon>
        <taxon>Pleocyemata</taxon>
        <taxon>Caridea</taxon>
        <taxon>Atyoidea</taxon>
        <taxon>Atyidae</taxon>
        <taxon>Halocaridina</taxon>
    </lineage>
</organism>
<evidence type="ECO:0000313" key="3">
    <source>
        <dbReference type="Proteomes" id="UP001381693"/>
    </source>
</evidence>
<accession>A0AAN8WV02</accession>
<feature type="compositionally biased region" description="Low complexity" evidence="1">
    <location>
        <begin position="204"/>
        <end position="214"/>
    </location>
</feature>
<dbReference type="AlphaFoldDB" id="A0AAN8WV02"/>
<dbReference type="Proteomes" id="UP001381693">
    <property type="component" value="Unassembled WGS sequence"/>
</dbReference>
<feature type="compositionally biased region" description="Low complexity" evidence="1">
    <location>
        <begin position="222"/>
        <end position="242"/>
    </location>
</feature>